<dbReference type="Gene3D" id="1.10.287.610">
    <property type="entry name" value="Helix hairpin bin"/>
    <property type="match status" value="1"/>
</dbReference>
<dbReference type="SMART" id="SM00532">
    <property type="entry name" value="LIGANc"/>
    <property type="match status" value="1"/>
</dbReference>
<dbReference type="InterPro" id="IPR013840">
    <property type="entry name" value="DNAligase_N"/>
</dbReference>
<evidence type="ECO:0000256" key="6">
    <source>
        <dbReference type="ARBA" id="ARBA00022723"/>
    </source>
</evidence>
<keyword evidence="5 14" id="KW-0235">DNA replication</keyword>
<dbReference type="SMART" id="SM00278">
    <property type="entry name" value="HhH1"/>
    <property type="match status" value="4"/>
</dbReference>
<feature type="binding site" evidence="14">
    <location>
        <position position="173"/>
    </location>
    <ligand>
        <name>NAD(+)</name>
        <dbReference type="ChEBI" id="CHEBI:57540"/>
    </ligand>
</feature>
<feature type="binding site" evidence="14">
    <location>
        <position position="136"/>
    </location>
    <ligand>
        <name>NAD(+)</name>
        <dbReference type="ChEBI" id="CHEBI:57540"/>
    </ligand>
</feature>
<keyword evidence="11 14" id="KW-0234">DNA repair</keyword>
<dbReference type="RefSeq" id="WP_073002693.1">
    <property type="nucleotide sequence ID" value="NZ_FQUM01000007.1"/>
</dbReference>
<evidence type="ECO:0000256" key="3">
    <source>
        <dbReference type="ARBA" id="ARBA00013308"/>
    </source>
</evidence>
<sequence length="669" mass="75116">MERQDAQRKIIALRKELEEHNYKYYVLAQPEISDFEFDMKLKELERLEAEHPEFADPNSPTRRVGSDINKSFKQVEHRYPMLSLSNAYSEGEIADFDNRVKKLIGDDFQYVCELKFDGSSISLLYEHGKLVRAVTRGDGVKGDDVTANVRTIRSVPLVLRGSGYPDSFEIRGEILMPFRVLEELNEQREEIGESLFANPRNAAAGTLKMQNPAIVASRKLDAYFYFLIGDTLPAVNHYENLQKAAEWGFKISDATRLCNNLEEVFEYLHKWDVERHQLPIATDGVVIKVNSLAMQEELGYTAKSPRWAIAYKFKAESAATVLHSVSFQVGRTGAVTPVANFEPVQIAGTVVKRASLHNADIIQSLDLHLNDTVFVEKGGEIIPKITGVDVEKRHPMAQPVVFIEKCPECGTPLVRSEGEAAHYCPNESGCPPQIKGKMEHFVSRKAMDIDGLGQETIELLYAQGLAKSIADLYLLKKEQLAVLERMGEKSAQRILDGLNESKKVPFERVLFALGIRFVGETVAKKLAKEVHSIDNLRSKSVEELMEIDEIGDRIAQSIVDFFSKPEHLEMIEFLKNQGLQFQVSEEALSGRTDKLKGLSIVISGTFENHSRNELKELIEQNGGKNVGSISKKTSYVLAGENMGPSKFEKAEKLGIPIISEDDFMKMLAE</sequence>
<dbReference type="SUPFAM" id="SSF56091">
    <property type="entry name" value="DNA ligase/mRNA capping enzyme, catalytic domain"/>
    <property type="match status" value="1"/>
</dbReference>
<comment type="catalytic activity">
    <reaction evidence="12 14 15">
        <text>NAD(+) + (deoxyribonucleotide)n-3'-hydroxyl + 5'-phospho-(deoxyribonucleotide)m = (deoxyribonucleotide)n+m + AMP + beta-nicotinamide D-nucleotide.</text>
        <dbReference type="EC" id="6.5.1.2"/>
    </reaction>
</comment>
<dbReference type="FunFam" id="1.10.287.610:FF:000002">
    <property type="entry name" value="DNA ligase"/>
    <property type="match status" value="1"/>
</dbReference>
<dbReference type="GO" id="GO:0046872">
    <property type="term" value="F:metal ion binding"/>
    <property type="evidence" value="ECO:0007669"/>
    <property type="project" value="UniProtKB-KW"/>
</dbReference>
<dbReference type="Pfam" id="PF00533">
    <property type="entry name" value="BRCT"/>
    <property type="match status" value="1"/>
</dbReference>
<dbReference type="OrthoDB" id="9759736at2"/>
<dbReference type="Pfam" id="PF03119">
    <property type="entry name" value="DNA_ligase_ZBD"/>
    <property type="match status" value="1"/>
</dbReference>
<evidence type="ECO:0000256" key="13">
    <source>
        <dbReference type="ARBA" id="ARBA00060881"/>
    </source>
</evidence>
<feature type="binding site" evidence="14">
    <location>
        <position position="424"/>
    </location>
    <ligand>
        <name>Zn(2+)</name>
        <dbReference type="ChEBI" id="CHEBI:29105"/>
    </ligand>
</feature>
<dbReference type="InterPro" id="IPR001679">
    <property type="entry name" value="DNA_ligase"/>
</dbReference>
<dbReference type="AlphaFoldDB" id="A0A1M5DEH5"/>
<feature type="active site" description="N6-AMP-lysine intermediate" evidence="14">
    <location>
        <position position="115"/>
    </location>
</feature>
<evidence type="ECO:0000256" key="2">
    <source>
        <dbReference type="ARBA" id="ARBA00012722"/>
    </source>
</evidence>
<dbReference type="HAMAP" id="MF_01588">
    <property type="entry name" value="DNA_ligase_A"/>
    <property type="match status" value="1"/>
</dbReference>
<evidence type="ECO:0000256" key="14">
    <source>
        <dbReference type="HAMAP-Rule" id="MF_01588"/>
    </source>
</evidence>
<evidence type="ECO:0000256" key="7">
    <source>
        <dbReference type="ARBA" id="ARBA00022763"/>
    </source>
</evidence>
<dbReference type="Gene3D" id="3.30.470.30">
    <property type="entry name" value="DNA ligase/mRNA capping enzyme"/>
    <property type="match status" value="1"/>
</dbReference>
<dbReference type="EMBL" id="FQUM01000007">
    <property type="protein sequence ID" value="SHF65478.1"/>
    <property type="molecule type" value="Genomic_DNA"/>
</dbReference>
<dbReference type="InterPro" id="IPR033136">
    <property type="entry name" value="DNA_ligase_CS"/>
</dbReference>
<dbReference type="InterPro" id="IPR012340">
    <property type="entry name" value="NA-bd_OB-fold"/>
</dbReference>
<name>A0A1M5DEH5_9BACT</name>
<evidence type="ECO:0000313" key="17">
    <source>
        <dbReference type="EMBL" id="SHF65478.1"/>
    </source>
</evidence>
<dbReference type="Pfam" id="PF12826">
    <property type="entry name" value="HHH_2"/>
    <property type="match status" value="1"/>
</dbReference>
<dbReference type="SUPFAM" id="SSF50249">
    <property type="entry name" value="Nucleic acid-binding proteins"/>
    <property type="match status" value="1"/>
</dbReference>
<evidence type="ECO:0000256" key="10">
    <source>
        <dbReference type="ARBA" id="ARBA00023027"/>
    </source>
</evidence>
<reference evidence="18" key="1">
    <citation type="submission" date="2016-11" db="EMBL/GenBank/DDBJ databases">
        <authorList>
            <person name="Varghese N."/>
            <person name="Submissions S."/>
        </authorList>
    </citation>
    <scope>NUCLEOTIDE SEQUENCE [LARGE SCALE GENOMIC DNA]</scope>
    <source>
        <strain evidence="18">DSM 26910</strain>
    </source>
</reference>
<comment type="cofactor">
    <cofactor evidence="14">
        <name>Mg(2+)</name>
        <dbReference type="ChEBI" id="CHEBI:18420"/>
    </cofactor>
    <cofactor evidence="14">
        <name>Mn(2+)</name>
        <dbReference type="ChEBI" id="CHEBI:29035"/>
    </cofactor>
</comment>
<feature type="binding site" evidence="14">
    <location>
        <begin position="83"/>
        <end position="84"/>
    </location>
    <ligand>
        <name>NAD(+)</name>
        <dbReference type="ChEBI" id="CHEBI:57540"/>
    </ligand>
</feature>
<dbReference type="Pfam" id="PF03120">
    <property type="entry name" value="OB_DNA_ligase"/>
    <property type="match status" value="1"/>
</dbReference>
<keyword evidence="6 14" id="KW-0479">Metal-binding</keyword>
<dbReference type="GO" id="GO:0005829">
    <property type="term" value="C:cytosol"/>
    <property type="evidence" value="ECO:0007669"/>
    <property type="project" value="TreeGrafter"/>
</dbReference>
<dbReference type="EC" id="6.5.1.2" evidence="2 14"/>
<dbReference type="InterPro" id="IPR018239">
    <property type="entry name" value="DNA_ligase_AS"/>
</dbReference>
<dbReference type="Gene3D" id="6.20.10.30">
    <property type="match status" value="1"/>
</dbReference>
<feature type="binding site" evidence="14">
    <location>
        <begin position="34"/>
        <end position="38"/>
    </location>
    <ligand>
        <name>NAD(+)</name>
        <dbReference type="ChEBI" id="CHEBI:57540"/>
    </ligand>
</feature>
<dbReference type="GO" id="GO:0003677">
    <property type="term" value="F:DNA binding"/>
    <property type="evidence" value="ECO:0007669"/>
    <property type="project" value="InterPro"/>
</dbReference>
<dbReference type="InterPro" id="IPR041663">
    <property type="entry name" value="DisA/LigA_HHH"/>
</dbReference>
<dbReference type="PIRSF" id="PIRSF001604">
    <property type="entry name" value="LigA"/>
    <property type="match status" value="1"/>
</dbReference>
<keyword evidence="8 14" id="KW-0862">Zinc</keyword>
<evidence type="ECO:0000256" key="12">
    <source>
        <dbReference type="ARBA" id="ARBA00034005"/>
    </source>
</evidence>
<dbReference type="InterPro" id="IPR003583">
    <property type="entry name" value="Hlx-hairpin-Hlx_DNA-bd_motif"/>
</dbReference>
<dbReference type="PROSITE" id="PS01056">
    <property type="entry name" value="DNA_LIGASE_N2"/>
    <property type="match status" value="1"/>
</dbReference>
<evidence type="ECO:0000256" key="15">
    <source>
        <dbReference type="RuleBase" id="RU000618"/>
    </source>
</evidence>
<feature type="binding site" evidence="14">
    <location>
        <position position="113"/>
    </location>
    <ligand>
        <name>NAD(+)</name>
        <dbReference type="ChEBI" id="CHEBI:57540"/>
    </ligand>
</feature>
<dbReference type="PANTHER" id="PTHR23389:SF9">
    <property type="entry name" value="DNA LIGASE"/>
    <property type="match status" value="1"/>
</dbReference>
<dbReference type="FunFam" id="1.10.150.20:FF:000006">
    <property type="entry name" value="DNA ligase"/>
    <property type="match status" value="1"/>
</dbReference>
<evidence type="ECO:0000256" key="1">
    <source>
        <dbReference type="ARBA" id="ARBA00004067"/>
    </source>
</evidence>
<proteinExistence type="inferred from homology"/>
<dbReference type="FunFam" id="2.40.50.140:FF:000012">
    <property type="entry name" value="DNA ligase"/>
    <property type="match status" value="1"/>
</dbReference>
<accession>A0A1M5DEH5</accession>
<feature type="binding site" evidence="14">
    <location>
        <position position="430"/>
    </location>
    <ligand>
        <name>Zn(2+)</name>
        <dbReference type="ChEBI" id="CHEBI:29105"/>
    </ligand>
</feature>
<protein>
    <recommendedName>
        <fullName evidence="3 14">DNA ligase</fullName>
        <ecNumber evidence="2 14">6.5.1.2</ecNumber>
    </recommendedName>
    <alternativeName>
        <fullName evidence="14">Polydeoxyribonucleotide synthase [NAD(+)]</fullName>
    </alternativeName>
</protein>
<feature type="binding site" evidence="14">
    <location>
        <position position="406"/>
    </location>
    <ligand>
        <name>Zn(2+)</name>
        <dbReference type="ChEBI" id="CHEBI:29105"/>
    </ligand>
</feature>
<dbReference type="GO" id="GO:0003911">
    <property type="term" value="F:DNA ligase (NAD+) activity"/>
    <property type="evidence" value="ECO:0007669"/>
    <property type="project" value="UniProtKB-UniRule"/>
</dbReference>
<evidence type="ECO:0000256" key="5">
    <source>
        <dbReference type="ARBA" id="ARBA00022705"/>
    </source>
</evidence>
<dbReference type="FunFam" id="1.10.150.20:FF:000007">
    <property type="entry name" value="DNA ligase"/>
    <property type="match status" value="1"/>
</dbReference>
<keyword evidence="7 14" id="KW-0227">DNA damage</keyword>
<evidence type="ECO:0000256" key="8">
    <source>
        <dbReference type="ARBA" id="ARBA00022833"/>
    </source>
</evidence>
<comment type="function">
    <text evidence="1 14">DNA ligase that catalyzes the formation of phosphodiester linkages between 5'-phosphoryl and 3'-hydroxyl groups in double-stranded DNA using NAD as a coenzyme and as the energy source for the reaction. It is essential for DNA replication and repair of damaged DNA.</text>
</comment>
<dbReference type="Gene3D" id="2.40.50.140">
    <property type="entry name" value="Nucleic acid-binding proteins"/>
    <property type="match status" value="1"/>
</dbReference>
<dbReference type="GO" id="GO:0006281">
    <property type="term" value="P:DNA repair"/>
    <property type="evidence" value="ECO:0007669"/>
    <property type="project" value="UniProtKB-KW"/>
</dbReference>
<evidence type="ECO:0000313" key="18">
    <source>
        <dbReference type="Proteomes" id="UP000184164"/>
    </source>
</evidence>
<dbReference type="PROSITE" id="PS01055">
    <property type="entry name" value="DNA_LIGASE_N1"/>
    <property type="match status" value="1"/>
</dbReference>
<feature type="binding site" evidence="14">
    <location>
        <position position="409"/>
    </location>
    <ligand>
        <name>Zn(2+)</name>
        <dbReference type="ChEBI" id="CHEBI:29105"/>
    </ligand>
</feature>
<dbReference type="InterPro" id="IPR013839">
    <property type="entry name" value="DNAligase_adenylation"/>
</dbReference>
<dbReference type="InterPro" id="IPR010994">
    <property type="entry name" value="RuvA_2-like"/>
</dbReference>
<dbReference type="Gene3D" id="1.10.150.20">
    <property type="entry name" value="5' to 3' exonuclease, C-terminal subdomain"/>
    <property type="match status" value="2"/>
</dbReference>
<evidence type="ECO:0000259" key="16">
    <source>
        <dbReference type="PROSITE" id="PS50172"/>
    </source>
</evidence>
<dbReference type="SUPFAM" id="SSF47781">
    <property type="entry name" value="RuvA domain 2-like"/>
    <property type="match status" value="1"/>
</dbReference>
<evidence type="ECO:0000256" key="4">
    <source>
        <dbReference type="ARBA" id="ARBA00022598"/>
    </source>
</evidence>
<feature type="domain" description="BRCT" evidence="16">
    <location>
        <begin position="590"/>
        <end position="669"/>
    </location>
</feature>
<keyword evidence="14" id="KW-0464">Manganese</keyword>
<dbReference type="NCBIfam" id="TIGR00575">
    <property type="entry name" value="dnlj"/>
    <property type="match status" value="1"/>
</dbReference>
<dbReference type="CDD" id="cd17748">
    <property type="entry name" value="BRCT_DNA_ligase_like"/>
    <property type="match status" value="1"/>
</dbReference>
<dbReference type="InterPro" id="IPR036420">
    <property type="entry name" value="BRCT_dom_sf"/>
</dbReference>
<dbReference type="Gene3D" id="3.40.50.10190">
    <property type="entry name" value="BRCT domain"/>
    <property type="match status" value="1"/>
</dbReference>
<dbReference type="Proteomes" id="UP000184164">
    <property type="component" value="Unassembled WGS sequence"/>
</dbReference>
<feature type="binding site" evidence="14">
    <location>
        <position position="312"/>
    </location>
    <ligand>
        <name>NAD(+)</name>
        <dbReference type="ChEBI" id="CHEBI:57540"/>
    </ligand>
</feature>
<dbReference type="SMART" id="SM00292">
    <property type="entry name" value="BRCT"/>
    <property type="match status" value="1"/>
</dbReference>
<evidence type="ECO:0000256" key="9">
    <source>
        <dbReference type="ARBA" id="ARBA00022842"/>
    </source>
</evidence>
<keyword evidence="10 14" id="KW-0520">NAD</keyword>
<dbReference type="SUPFAM" id="SSF52113">
    <property type="entry name" value="BRCT domain"/>
    <property type="match status" value="1"/>
</dbReference>
<dbReference type="FunFam" id="3.30.470.30:FF:000001">
    <property type="entry name" value="DNA ligase"/>
    <property type="match status" value="1"/>
</dbReference>
<dbReference type="GO" id="GO:0006260">
    <property type="term" value="P:DNA replication"/>
    <property type="evidence" value="ECO:0007669"/>
    <property type="project" value="UniProtKB-KW"/>
</dbReference>
<dbReference type="Pfam" id="PF01653">
    <property type="entry name" value="DNA_ligase_aden"/>
    <property type="match status" value="1"/>
</dbReference>
<evidence type="ECO:0000256" key="11">
    <source>
        <dbReference type="ARBA" id="ARBA00023204"/>
    </source>
</evidence>
<dbReference type="InterPro" id="IPR004149">
    <property type="entry name" value="Znf_DNAligase_C4"/>
</dbReference>
<dbReference type="InterPro" id="IPR001357">
    <property type="entry name" value="BRCT_dom"/>
</dbReference>
<comment type="similarity">
    <text evidence="13 14">Belongs to the NAD-dependent DNA ligase family. LigA subfamily.</text>
</comment>
<dbReference type="InterPro" id="IPR004150">
    <property type="entry name" value="NAD_DNA_ligase_OB"/>
</dbReference>
<dbReference type="NCBIfam" id="NF005932">
    <property type="entry name" value="PRK07956.1"/>
    <property type="match status" value="1"/>
</dbReference>
<keyword evidence="4 14" id="KW-0436">Ligase</keyword>
<dbReference type="STRING" id="1484053.SAMN05444274_10769"/>
<organism evidence="17 18">
    <name type="scientific">Mariniphaga anaerophila</name>
    <dbReference type="NCBI Taxonomy" id="1484053"/>
    <lineage>
        <taxon>Bacteria</taxon>
        <taxon>Pseudomonadati</taxon>
        <taxon>Bacteroidota</taxon>
        <taxon>Bacteroidia</taxon>
        <taxon>Marinilabiliales</taxon>
        <taxon>Prolixibacteraceae</taxon>
        <taxon>Mariniphaga</taxon>
    </lineage>
</organism>
<keyword evidence="9 14" id="KW-0460">Magnesium</keyword>
<dbReference type="PANTHER" id="PTHR23389">
    <property type="entry name" value="CHROMOSOME TRANSMISSION FIDELITY FACTOR 18"/>
    <property type="match status" value="1"/>
</dbReference>
<keyword evidence="18" id="KW-1185">Reference proteome</keyword>
<feature type="binding site" evidence="14">
    <location>
        <position position="288"/>
    </location>
    <ligand>
        <name>NAD(+)</name>
        <dbReference type="ChEBI" id="CHEBI:57540"/>
    </ligand>
</feature>
<dbReference type="CDD" id="cd00114">
    <property type="entry name" value="LIGANc"/>
    <property type="match status" value="1"/>
</dbReference>
<dbReference type="Pfam" id="PF14520">
    <property type="entry name" value="HHH_5"/>
    <property type="match status" value="1"/>
</dbReference>
<dbReference type="PROSITE" id="PS50172">
    <property type="entry name" value="BRCT"/>
    <property type="match status" value="1"/>
</dbReference>
<gene>
    <name evidence="14" type="primary">ligA</name>
    <name evidence="17" type="ORF">SAMN05444274_10769</name>
</gene>